<keyword evidence="2" id="KW-1185">Reference proteome</keyword>
<dbReference type="Proteomes" id="UP001590951">
    <property type="component" value="Unassembled WGS sequence"/>
</dbReference>
<proteinExistence type="predicted"/>
<name>A0ABR4B261_9LECA</name>
<reference evidence="1 2" key="1">
    <citation type="submission" date="2024-09" db="EMBL/GenBank/DDBJ databases">
        <title>Rethinking Asexuality: The Enigmatic Case of Functional Sexual Genes in Lepraria (Stereocaulaceae).</title>
        <authorList>
            <person name="Doellman M."/>
            <person name="Sun Y."/>
            <person name="Barcenas-Pena A."/>
            <person name="Lumbsch H.T."/>
            <person name="Grewe F."/>
        </authorList>
    </citation>
    <scope>NUCLEOTIDE SEQUENCE [LARGE SCALE GENOMIC DNA]</scope>
    <source>
        <strain evidence="1 2">Grewe 0041</strain>
    </source>
</reference>
<evidence type="ECO:0000313" key="2">
    <source>
        <dbReference type="Proteomes" id="UP001590951"/>
    </source>
</evidence>
<protein>
    <submittedName>
        <fullName evidence="1">Uncharacterized protein</fullName>
    </submittedName>
</protein>
<sequence length="137" mass="15878">QPLPDFHHQNFDASNTIHPYKQVSGHHLYQAYLPHPRKAAIHRSTEHFYLVSFTAFGPKTELLIISRRISATSARRIPSSRLITARIPTSERLRRLPIQAFLISRTMANTRDPIAAHVGIRRLKEVERELWSHYVVP</sequence>
<accession>A0ABR4B261</accession>
<feature type="non-terminal residue" evidence="1">
    <location>
        <position position="1"/>
    </location>
</feature>
<evidence type="ECO:0000313" key="1">
    <source>
        <dbReference type="EMBL" id="KAL2051988.1"/>
    </source>
</evidence>
<gene>
    <name evidence="1" type="ORF">ABVK25_007680</name>
</gene>
<comment type="caution">
    <text evidence="1">The sequence shown here is derived from an EMBL/GenBank/DDBJ whole genome shotgun (WGS) entry which is preliminary data.</text>
</comment>
<organism evidence="1 2">
    <name type="scientific">Lepraria finkii</name>
    <dbReference type="NCBI Taxonomy" id="1340010"/>
    <lineage>
        <taxon>Eukaryota</taxon>
        <taxon>Fungi</taxon>
        <taxon>Dikarya</taxon>
        <taxon>Ascomycota</taxon>
        <taxon>Pezizomycotina</taxon>
        <taxon>Lecanoromycetes</taxon>
        <taxon>OSLEUM clade</taxon>
        <taxon>Lecanoromycetidae</taxon>
        <taxon>Lecanorales</taxon>
        <taxon>Lecanorineae</taxon>
        <taxon>Stereocaulaceae</taxon>
        <taxon>Lepraria</taxon>
    </lineage>
</organism>
<dbReference type="EMBL" id="JBHFEH010000030">
    <property type="protein sequence ID" value="KAL2051988.1"/>
    <property type="molecule type" value="Genomic_DNA"/>
</dbReference>